<name>A0A6G8S0F9_9GAMM</name>
<reference evidence="2 3" key="1">
    <citation type="submission" date="2020-03" db="EMBL/GenBank/DDBJ databases">
        <authorList>
            <person name="Zhu W."/>
        </authorList>
    </citation>
    <scope>NUCLEOTIDE SEQUENCE [LARGE SCALE GENOMIC DNA]</scope>
    <source>
        <strain evidence="2 3">185</strain>
    </source>
</reference>
<evidence type="ECO:0000256" key="1">
    <source>
        <dbReference type="SAM" id="Phobius"/>
    </source>
</evidence>
<dbReference type="Proteomes" id="UP000501939">
    <property type="component" value="Chromosome"/>
</dbReference>
<feature type="transmembrane region" description="Helical" evidence="1">
    <location>
        <begin position="5"/>
        <end position="24"/>
    </location>
</feature>
<organism evidence="2 3">
    <name type="scientific">Acinetobacter lanii</name>
    <dbReference type="NCBI Taxonomy" id="2715163"/>
    <lineage>
        <taxon>Bacteria</taxon>
        <taxon>Pseudomonadati</taxon>
        <taxon>Pseudomonadota</taxon>
        <taxon>Gammaproteobacteria</taxon>
        <taxon>Moraxellales</taxon>
        <taxon>Moraxellaceae</taxon>
        <taxon>Acinetobacter</taxon>
    </lineage>
</organism>
<keyword evidence="1" id="KW-1133">Transmembrane helix</keyword>
<evidence type="ECO:0000313" key="3">
    <source>
        <dbReference type="Proteomes" id="UP000501939"/>
    </source>
</evidence>
<sequence length="477" mass="55157">MIKVILGVLISVFVIVSTIVVLYWRDSNHDPSTSDFLIFFGLIPVAISMVIVMPFLLKKWIKDSQDKKKMEQEKAEHQQLVEEIPPHQIEWVNLNVFSSSTLSALGENQAIWEAMLEHKSPELDEKLLNGYGLPILSYRIAEVDEMLQQDLEQDQLHDEYVNSSQRQQRIEALIQQQLEQNTETLWAIAAHLKQSALFYEGQLAHEYRMHPAWINPHVEVEDEALSPHGIEQVARLNLLNIHLILAEDLLHLWDEQATQDKISTFLNALGIIPQKFHVELHYWGKETAYKEWMNLLQQIQKEEDTVSFVMAVDSEIDQETIDEKTWVSEHYLPSEFIGSCCIAKPSVVINELSPQKIIKIALNETKLFNTLEQLKSHTLAQFEQEQPFVVQLDDITDIRVVKRLEKNFAQTPIEQHHYLYMKPSVGQTEHIAKIFGFMLALQAPEDLLAMVYCCDLPQTQSLIQDYSIPEDLEQETV</sequence>
<gene>
    <name evidence="2" type="ORF">G8D99_00190</name>
</gene>
<dbReference type="EMBL" id="CP049916">
    <property type="protein sequence ID" value="QIO07595.1"/>
    <property type="molecule type" value="Genomic_DNA"/>
</dbReference>
<evidence type="ECO:0000313" key="2">
    <source>
        <dbReference type="EMBL" id="QIO07595.1"/>
    </source>
</evidence>
<proteinExistence type="predicted"/>
<feature type="transmembrane region" description="Helical" evidence="1">
    <location>
        <begin position="36"/>
        <end position="57"/>
    </location>
</feature>
<keyword evidence="1" id="KW-0812">Transmembrane</keyword>
<protein>
    <submittedName>
        <fullName evidence="2">Uncharacterized protein</fullName>
    </submittedName>
</protein>
<dbReference type="RefSeq" id="WP_166321481.1">
    <property type="nucleotide sequence ID" value="NZ_CP049916.1"/>
</dbReference>
<accession>A0A6G8S0F9</accession>
<keyword evidence="1" id="KW-0472">Membrane</keyword>
<keyword evidence="3" id="KW-1185">Reference proteome</keyword>
<dbReference type="KEGG" id="alj:G8D99_00190"/>
<dbReference type="AlphaFoldDB" id="A0A6G8S0F9"/>